<dbReference type="HOGENOM" id="CLU_205340_0_0_5"/>
<proteinExistence type="predicted"/>
<organism evidence="2 3">
    <name type="scientific">Rhizobium etli bv. mimosae str. IE4771</name>
    <dbReference type="NCBI Taxonomy" id="1432050"/>
    <lineage>
        <taxon>Bacteria</taxon>
        <taxon>Pseudomonadati</taxon>
        <taxon>Pseudomonadota</taxon>
        <taxon>Alphaproteobacteria</taxon>
        <taxon>Hyphomicrobiales</taxon>
        <taxon>Rhizobiaceae</taxon>
        <taxon>Rhizobium/Agrobacterium group</taxon>
        <taxon>Rhizobium</taxon>
    </lineage>
</organism>
<feature type="compositionally biased region" description="Basic and acidic residues" evidence="1">
    <location>
        <begin position="28"/>
        <end position="40"/>
    </location>
</feature>
<dbReference type="KEGG" id="rei:IE4771_CH02141"/>
<reference evidence="2 3" key="1">
    <citation type="submission" date="2013-12" db="EMBL/GenBank/DDBJ databases">
        <title>Complete genome sequence of Rhizobium etli bv. mimosae IE4771.</title>
        <authorList>
            <person name="Bustos P."/>
            <person name="Santamaria R.I."/>
            <person name="Lozano L."/>
            <person name="Ormeno-Orrillo E."/>
            <person name="Rogel M.A."/>
            <person name="Romero D."/>
            <person name="Cevallos M.A."/>
            <person name="Martinez-Romero E."/>
            <person name="Gonzalez V."/>
        </authorList>
    </citation>
    <scope>NUCLEOTIDE SEQUENCE [LARGE SCALE GENOMIC DNA]</scope>
    <source>
        <strain evidence="2 3">IE4771</strain>
    </source>
</reference>
<dbReference type="EMBL" id="CP006986">
    <property type="protein sequence ID" value="AIC27250.1"/>
    <property type="molecule type" value="Genomic_DNA"/>
</dbReference>
<name>A0A060I5Q9_RHIET</name>
<evidence type="ECO:0000256" key="1">
    <source>
        <dbReference type="SAM" id="MobiDB-lite"/>
    </source>
</evidence>
<feature type="region of interest" description="Disordered" evidence="1">
    <location>
        <begin position="28"/>
        <end position="58"/>
    </location>
</feature>
<accession>A0A060I5Q9</accession>
<gene>
    <name evidence="2" type="ORF">IE4771_CH02141</name>
</gene>
<dbReference type="Proteomes" id="UP000027180">
    <property type="component" value="Chromosome"/>
</dbReference>
<evidence type="ECO:0000313" key="2">
    <source>
        <dbReference type="EMBL" id="AIC27250.1"/>
    </source>
</evidence>
<evidence type="ECO:0000313" key="3">
    <source>
        <dbReference type="Proteomes" id="UP000027180"/>
    </source>
</evidence>
<protein>
    <submittedName>
        <fullName evidence="2">Uncharacterized protein</fullName>
    </submittedName>
</protein>
<dbReference type="AlphaFoldDB" id="A0A060I5Q9"/>
<sequence length="58" mass="6567">MVMTHTEQVIANALALVEASRAARERDQQRRAAWQKKVELSRPLPPLPRPVQLPLALN</sequence>